<reference evidence="2 3" key="1">
    <citation type="submission" date="2018-12" db="EMBL/GenBank/DDBJ databases">
        <authorList>
            <person name="Li F."/>
        </authorList>
    </citation>
    <scope>NUCLEOTIDE SEQUENCE [LARGE SCALE GENOMIC DNA]</scope>
    <source>
        <strain evidence="2 3">11W25H-1</strain>
    </source>
</reference>
<dbReference type="AlphaFoldDB" id="A0A444PXW4"/>
<keyword evidence="3" id="KW-1185">Reference proteome</keyword>
<keyword evidence="1" id="KW-0812">Transmembrane</keyword>
<evidence type="ECO:0000313" key="3">
    <source>
        <dbReference type="Proteomes" id="UP000288547"/>
    </source>
</evidence>
<organism evidence="2 3">
    <name type="scientific">Labedella phragmitis</name>
    <dbReference type="NCBI Taxonomy" id="2498849"/>
    <lineage>
        <taxon>Bacteria</taxon>
        <taxon>Bacillati</taxon>
        <taxon>Actinomycetota</taxon>
        <taxon>Actinomycetes</taxon>
        <taxon>Micrococcales</taxon>
        <taxon>Microbacteriaceae</taxon>
        <taxon>Labedella</taxon>
    </lineage>
</organism>
<dbReference type="RefSeq" id="WP_128493536.1">
    <property type="nucleotide sequence ID" value="NZ_RZNB01000001.1"/>
</dbReference>
<name>A0A444PXW4_9MICO</name>
<feature type="transmembrane region" description="Helical" evidence="1">
    <location>
        <begin position="24"/>
        <end position="44"/>
    </location>
</feature>
<keyword evidence="1" id="KW-0472">Membrane</keyword>
<dbReference type="EMBL" id="RZNB01000001">
    <property type="protein sequence ID" value="RWZ52693.1"/>
    <property type="molecule type" value="Genomic_DNA"/>
</dbReference>
<evidence type="ECO:0000313" key="2">
    <source>
        <dbReference type="EMBL" id="RWZ52693.1"/>
    </source>
</evidence>
<evidence type="ECO:0000256" key="1">
    <source>
        <dbReference type="SAM" id="Phobius"/>
    </source>
</evidence>
<comment type="caution">
    <text evidence="2">The sequence shown here is derived from an EMBL/GenBank/DDBJ whole genome shotgun (WGS) entry which is preliminary data.</text>
</comment>
<protein>
    <submittedName>
        <fullName evidence="2">Uncharacterized protein</fullName>
    </submittedName>
</protein>
<dbReference type="Proteomes" id="UP000288547">
    <property type="component" value="Unassembled WGS sequence"/>
</dbReference>
<dbReference type="OrthoDB" id="9976872at2"/>
<keyword evidence="1" id="KW-1133">Transmembrane helix</keyword>
<accession>A0A444PXW4</accession>
<proteinExistence type="predicted"/>
<sequence length="218" mass="23453">MEKRSQQERDDLARKQRQERRDRFVAWVGAVGALIAVVGVVVTGNQNRILTEQLEAQREAHRVDGAVLVGVAEVVLDYPTANLWEVDGKGIERTFGAGEHADGSMQIRVEVTNAGRSAGSVTTAAVQFHDGWLPAESLFCGRIPDGEELVDCDLPLIVGEAETKVFTFRLPTAPACVETPPADSPLTVSFETAAGDRFVMRTGLTATLELPCPVPGGD</sequence>
<gene>
    <name evidence="2" type="ORF">ELQ90_01725</name>
</gene>